<sequence>MVAEVRPDHETEWAATNAVASKLGIGAAETVRQWVRRDQIDSGSRPGTTTEESAQFKALNEGSRRVPAGERDPQGGLAFLRGRTRPADLRS</sequence>
<name>A0A9W4E0X0_9ACTN</name>
<protein>
    <recommendedName>
        <fullName evidence="4">Transposase</fullName>
    </recommendedName>
</protein>
<feature type="compositionally biased region" description="Basic and acidic residues" evidence="1">
    <location>
        <begin position="62"/>
        <end position="73"/>
    </location>
</feature>
<accession>A0A9W4E0X0</accession>
<evidence type="ECO:0000313" key="3">
    <source>
        <dbReference type="Proteomes" id="UP001152519"/>
    </source>
</evidence>
<dbReference type="Proteomes" id="UP001152519">
    <property type="component" value="Unassembled WGS sequence"/>
</dbReference>
<dbReference type="Gene3D" id="1.10.10.10">
    <property type="entry name" value="Winged helix-like DNA-binding domain superfamily/Winged helix DNA-binding domain"/>
    <property type="match status" value="1"/>
</dbReference>
<dbReference type="AlphaFoldDB" id="A0A9W4E0X0"/>
<feature type="region of interest" description="Disordered" evidence="1">
    <location>
        <begin position="37"/>
        <end position="91"/>
    </location>
</feature>
<gene>
    <name evidence="2" type="ORF">SCOCK_540032</name>
</gene>
<dbReference type="EMBL" id="CAJSLV010000086">
    <property type="protein sequence ID" value="CAG6397431.1"/>
    <property type="molecule type" value="Genomic_DNA"/>
</dbReference>
<comment type="caution">
    <text evidence="2">The sequence shown here is derived from an EMBL/GenBank/DDBJ whole genome shotgun (WGS) entry which is preliminary data.</text>
</comment>
<feature type="compositionally biased region" description="Polar residues" evidence="1">
    <location>
        <begin position="41"/>
        <end position="53"/>
    </location>
</feature>
<proteinExistence type="predicted"/>
<reference evidence="2" key="1">
    <citation type="submission" date="2021-05" db="EMBL/GenBank/DDBJ databases">
        <authorList>
            <person name="Arsene-Ploetze F."/>
        </authorList>
    </citation>
    <scope>NUCLEOTIDE SEQUENCE</scope>
    <source>
        <strain evidence="2">DSM 42138</strain>
    </source>
</reference>
<organism evidence="2 3">
    <name type="scientific">Actinacidiphila cocklensis</name>
    <dbReference type="NCBI Taxonomy" id="887465"/>
    <lineage>
        <taxon>Bacteria</taxon>
        <taxon>Bacillati</taxon>
        <taxon>Actinomycetota</taxon>
        <taxon>Actinomycetes</taxon>
        <taxon>Kitasatosporales</taxon>
        <taxon>Streptomycetaceae</taxon>
        <taxon>Actinacidiphila</taxon>
    </lineage>
</organism>
<evidence type="ECO:0008006" key="4">
    <source>
        <dbReference type="Google" id="ProtNLM"/>
    </source>
</evidence>
<evidence type="ECO:0000256" key="1">
    <source>
        <dbReference type="SAM" id="MobiDB-lite"/>
    </source>
</evidence>
<keyword evidence="3" id="KW-1185">Reference proteome</keyword>
<evidence type="ECO:0000313" key="2">
    <source>
        <dbReference type="EMBL" id="CAG6397431.1"/>
    </source>
</evidence>
<dbReference type="InterPro" id="IPR036388">
    <property type="entry name" value="WH-like_DNA-bd_sf"/>
</dbReference>